<dbReference type="CDD" id="cd00371">
    <property type="entry name" value="HMA"/>
    <property type="match status" value="1"/>
</dbReference>
<evidence type="ECO:0000259" key="1">
    <source>
        <dbReference type="PROSITE" id="PS50846"/>
    </source>
</evidence>
<dbReference type="SUPFAM" id="SSF55008">
    <property type="entry name" value="HMA, heavy metal-associated domain"/>
    <property type="match status" value="1"/>
</dbReference>
<keyword evidence="3" id="KW-1185">Reference proteome</keyword>
<evidence type="ECO:0000313" key="3">
    <source>
        <dbReference type="Proteomes" id="UP001409585"/>
    </source>
</evidence>
<dbReference type="Proteomes" id="UP001409585">
    <property type="component" value="Unassembled WGS sequence"/>
</dbReference>
<organism evidence="2 3">
    <name type="scientific">Halioxenophilus aromaticivorans</name>
    <dbReference type="NCBI Taxonomy" id="1306992"/>
    <lineage>
        <taxon>Bacteria</taxon>
        <taxon>Pseudomonadati</taxon>
        <taxon>Pseudomonadota</taxon>
        <taxon>Gammaproteobacteria</taxon>
        <taxon>Alteromonadales</taxon>
        <taxon>Alteromonadaceae</taxon>
        <taxon>Halioxenophilus</taxon>
    </lineage>
</organism>
<dbReference type="AlphaFoldDB" id="A0AAV3U479"/>
<reference evidence="3" key="1">
    <citation type="journal article" date="2019" name="Int. J. Syst. Evol. Microbiol.">
        <title>The Global Catalogue of Microorganisms (GCM) 10K type strain sequencing project: providing services to taxonomists for standard genome sequencing and annotation.</title>
        <authorList>
            <consortium name="The Broad Institute Genomics Platform"/>
            <consortium name="The Broad Institute Genome Sequencing Center for Infectious Disease"/>
            <person name="Wu L."/>
            <person name="Ma J."/>
        </authorList>
    </citation>
    <scope>NUCLEOTIDE SEQUENCE [LARGE SCALE GENOMIC DNA]</scope>
    <source>
        <strain evidence="3">JCM 19134</strain>
    </source>
</reference>
<dbReference type="PROSITE" id="PS50846">
    <property type="entry name" value="HMA_2"/>
    <property type="match status" value="1"/>
</dbReference>
<dbReference type="InterPro" id="IPR036163">
    <property type="entry name" value="HMA_dom_sf"/>
</dbReference>
<dbReference type="Pfam" id="PF00403">
    <property type="entry name" value="HMA"/>
    <property type="match status" value="1"/>
</dbReference>
<dbReference type="GO" id="GO:0046872">
    <property type="term" value="F:metal ion binding"/>
    <property type="evidence" value="ECO:0007669"/>
    <property type="project" value="InterPro"/>
</dbReference>
<feature type="domain" description="HMA" evidence="1">
    <location>
        <begin position="1"/>
        <end position="63"/>
    </location>
</feature>
<comment type="caution">
    <text evidence="2">The sequence shown here is derived from an EMBL/GenBank/DDBJ whole genome shotgun (WGS) entry which is preliminary data.</text>
</comment>
<protein>
    <submittedName>
        <fullName evidence="2">Heavy-metal-associated domain-containing protein</fullName>
    </submittedName>
</protein>
<gene>
    <name evidence="2" type="ORF">GCM10025791_23370</name>
</gene>
<sequence length="81" mass="8681">MITFNVPDMTCGHCEKVITKAVKETDGNAKIHFDMKAKTVAIDSSSPSRLLQQAIEATGYEVTVEGSNDKNSSSCCGHCSI</sequence>
<dbReference type="RefSeq" id="WP_345422006.1">
    <property type="nucleotide sequence ID" value="NZ_AP031496.1"/>
</dbReference>
<evidence type="ECO:0000313" key="2">
    <source>
        <dbReference type="EMBL" id="GAA4943884.1"/>
    </source>
</evidence>
<proteinExistence type="predicted"/>
<dbReference type="EMBL" id="BAABLX010000020">
    <property type="protein sequence ID" value="GAA4943884.1"/>
    <property type="molecule type" value="Genomic_DNA"/>
</dbReference>
<dbReference type="Gene3D" id="3.30.70.100">
    <property type="match status" value="1"/>
</dbReference>
<accession>A0AAV3U479</accession>
<name>A0AAV3U479_9ALTE</name>
<dbReference type="InterPro" id="IPR006121">
    <property type="entry name" value="HMA_dom"/>
</dbReference>